<dbReference type="OrthoDB" id="189183at2"/>
<evidence type="ECO:0000259" key="1">
    <source>
        <dbReference type="Pfam" id="PF06283"/>
    </source>
</evidence>
<dbReference type="STRING" id="234267.Acid_1705"/>
<organism evidence="2">
    <name type="scientific">Solibacter usitatus (strain Ellin6076)</name>
    <dbReference type="NCBI Taxonomy" id="234267"/>
    <lineage>
        <taxon>Bacteria</taxon>
        <taxon>Pseudomonadati</taxon>
        <taxon>Acidobacteriota</taxon>
        <taxon>Terriglobia</taxon>
        <taxon>Bryobacterales</taxon>
        <taxon>Solibacteraceae</taxon>
        <taxon>Candidatus Solibacter</taxon>
    </lineage>
</organism>
<protein>
    <recommendedName>
        <fullName evidence="1">ThuA-like domain-containing protein</fullName>
    </recommendedName>
</protein>
<reference evidence="2" key="1">
    <citation type="submission" date="2006-10" db="EMBL/GenBank/DDBJ databases">
        <title>Complete sequence of Solibacter usitatus Ellin6076.</title>
        <authorList>
            <consortium name="US DOE Joint Genome Institute"/>
            <person name="Copeland A."/>
            <person name="Lucas S."/>
            <person name="Lapidus A."/>
            <person name="Barry K."/>
            <person name="Detter J.C."/>
            <person name="Glavina del Rio T."/>
            <person name="Hammon N."/>
            <person name="Israni S."/>
            <person name="Dalin E."/>
            <person name="Tice H."/>
            <person name="Pitluck S."/>
            <person name="Thompson L.S."/>
            <person name="Brettin T."/>
            <person name="Bruce D."/>
            <person name="Han C."/>
            <person name="Tapia R."/>
            <person name="Gilna P."/>
            <person name="Schmutz J."/>
            <person name="Larimer F."/>
            <person name="Land M."/>
            <person name="Hauser L."/>
            <person name="Kyrpides N."/>
            <person name="Mikhailova N."/>
            <person name="Janssen P.H."/>
            <person name="Kuske C.R."/>
            <person name="Richardson P."/>
        </authorList>
    </citation>
    <scope>NUCLEOTIDE SEQUENCE</scope>
    <source>
        <strain evidence="2">Ellin6076</strain>
    </source>
</reference>
<dbReference type="HOGENOM" id="CLU_068674_0_0_0"/>
<dbReference type="Gene3D" id="3.40.50.880">
    <property type="match status" value="1"/>
</dbReference>
<dbReference type="eggNOG" id="COG3828">
    <property type="taxonomic scope" value="Bacteria"/>
</dbReference>
<feature type="domain" description="ThuA-like" evidence="1">
    <location>
        <begin position="40"/>
        <end position="286"/>
    </location>
</feature>
<dbReference type="KEGG" id="sus:Acid_1705"/>
<gene>
    <name evidence="2" type="ordered locus">Acid_1705</name>
</gene>
<proteinExistence type="predicted"/>
<dbReference type="Pfam" id="PF06283">
    <property type="entry name" value="ThuA"/>
    <property type="match status" value="1"/>
</dbReference>
<dbReference type="InterPro" id="IPR029010">
    <property type="entry name" value="ThuA-like"/>
</dbReference>
<evidence type="ECO:0000313" key="2">
    <source>
        <dbReference type="EMBL" id="ABJ82695.1"/>
    </source>
</evidence>
<dbReference type="SUPFAM" id="SSF52317">
    <property type="entry name" value="Class I glutamine amidotransferase-like"/>
    <property type="match status" value="1"/>
</dbReference>
<dbReference type="InParanoid" id="Q027W2"/>
<dbReference type="AlphaFoldDB" id="Q027W2"/>
<accession>Q027W2</accession>
<name>Q027W2_SOLUE</name>
<sequence length="317" mass="35041" precursor="true">MKSLTVLLALCTGLLAQESHLIFPGGHGPGRGKRVVLIAGDQEYRSEESIPALARILATRHGFHCTVLFSVDARTGRPDSATIDNIPGLEALRRADLLILFARWLELPDSQMKEIVDYTNSGRPIVALRTSTHPFNYQKHPESPYAKYSYNSKQFTGGYGRQVLGETWINHYGAHQKQSTRGIIVPGMEQHPILRGVHDLWGESDVYEITGLSGDSRPLVMGQVLSGMDPASAPDPAKKLMPIAWTKTYTGDSGRPDRIFTTTMGHVMDFRNEAFRRMLVNACYWAVGLEKKISPTASVEFAGPFDPHPIGMGRVTP</sequence>
<dbReference type="InterPro" id="IPR029062">
    <property type="entry name" value="Class_I_gatase-like"/>
</dbReference>
<dbReference type="EMBL" id="CP000473">
    <property type="protein sequence ID" value="ABJ82695.1"/>
    <property type="molecule type" value="Genomic_DNA"/>
</dbReference>